<evidence type="ECO:0000313" key="2">
    <source>
        <dbReference type="EMBL" id="MCZ0865480.1"/>
    </source>
</evidence>
<evidence type="ECO:0000313" key="3">
    <source>
        <dbReference type="Proteomes" id="UP001069090"/>
    </source>
</evidence>
<keyword evidence="1" id="KW-0812">Transmembrane</keyword>
<evidence type="ECO:0000256" key="1">
    <source>
        <dbReference type="SAM" id="Phobius"/>
    </source>
</evidence>
<comment type="caution">
    <text evidence="2">The sequence shown here is derived from an EMBL/GenBank/DDBJ whole genome shotgun (WGS) entry which is preliminary data.</text>
</comment>
<protein>
    <submittedName>
        <fullName evidence="2">Tetratricopeptide repeat protein</fullName>
    </submittedName>
</protein>
<proteinExistence type="predicted"/>
<gene>
    <name evidence="2" type="ORF">O0V09_09725</name>
</gene>
<reference evidence="2 3" key="1">
    <citation type="submission" date="2022-12" db="EMBL/GenBank/DDBJ databases">
        <title>Dasania phycosphaerae sp. nov., isolated from particulate material of the south coast of Korea.</title>
        <authorList>
            <person name="Jiang Y."/>
        </authorList>
    </citation>
    <scope>NUCLEOTIDE SEQUENCE [LARGE SCALE GENOMIC DNA]</scope>
    <source>
        <strain evidence="2 3">GY-19</strain>
    </source>
</reference>
<sequence length="459" mass="49658">MSLVNDMLNDLEKRRLEQPAQGENLEWLTGQAPAQKKSKRPLYIAVLLLALVVVSVLLLQQYQLNSSLPVAQQLLTQHGNMAAKTAVVNEIASPDADTDAAPSPSIEPARISAIDFEKNAQGLLIHINATQAVDYQITQGSQQLEISVDKVTAQLPQQLAPVQPPIKAVSFRPQNEGMVLLFDLQRAITIKSERINNGQLQLLIAPEPAVVSAKPVAPAKPVAAKSVATMPLPAAVNKTNAATPPMKTSTPLTLGQQDSLVVKEATAAIRSGDEAAAEDKLQRFLQRYPEAPAANTLLIELLIKQNRLAAAQTLLDTQPALISQSSALRRLQAHLLVLNKDPEKAVQLLLSKQPDIKSETPYYELLAMAAQRAQQYSLSVQVYKSLLRFDAGQGSWWVGLAISEELMGLKADARADFLQAMRAGRITPSLRDYARSRYDALAGAVNVYPSSSAEGANGE</sequence>
<keyword evidence="3" id="KW-1185">Reference proteome</keyword>
<dbReference type="AlphaFoldDB" id="A0A9J6RMR5"/>
<feature type="transmembrane region" description="Helical" evidence="1">
    <location>
        <begin position="42"/>
        <end position="62"/>
    </location>
</feature>
<dbReference type="SUPFAM" id="SSF48452">
    <property type="entry name" value="TPR-like"/>
    <property type="match status" value="1"/>
</dbReference>
<accession>A0A9J6RMR5</accession>
<dbReference type="RefSeq" id="WP_258331628.1">
    <property type="nucleotide sequence ID" value="NZ_JAPTGG010000007.1"/>
</dbReference>
<name>A0A9J6RMR5_9GAMM</name>
<keyword evidence="1" id="KW-1133">Transmembrane helix</keyword>
<dbReference type="EMBL" id="JAPTGG010000007">
    <property type="protein sequence ID" value="MCZ0865480.1"/>
    <property type="molecule type" value="Genomic_DNA"/>
</dbReference>
<keyword evidence="1" id="KW-0472">Membrane</keyword>
<organism evidence="2 3">
    <name type="scientific">Dasania phycosphaerae</name>
    <dbReference type="NCBI Taxonomy" id="2950436"/>
    <lineage>
        <taxon>Bacteria</taxon>
        <taxon>Pseudomonadati</taxon>
        <taxon>Pseudomonadota</taxon>
        <taxon>Gammaproteobacteria</taxon>
        <taxon>Cellvibrionales</taxon>
        <taxon>Spongiibacteraceae</taxon>
        <taxon>Dasania</taxon>
    </lineage>
</organism>
<dbReference type="Gene3D" id="1.25.40.10">
    <property type="entry name" value="Tetratricopeptide repeat domain"/>
    <property type="match status" value="1"/>
</dbReference>
<dbReference type="InterPro" id="IPR011990">
    <property type="entry name" value="TPR-like_helical_dom_sf"/>
</dbReference>
<dbReference type="Proteomes" id="UP001069090">
    <property type="component" value="Unassembled WGS sequence"/>
</dbReference>
<dbReference type="Pfam" id="PF14559">
    <property type="entry name" value="TPR_19"/>
    <property type="match status" value="1"/>
</dbReference>